<evidence type="ECO:0000256" key="4">
    <source>
        <dbReference type="SAM" id="SignalP"/>
    </source>
</evidence>
<proteinExistence type="evidence at transcript level"/>
<dbReference type="AlphaFoldDB" id="A0A0U4CKC3"/>
<reference evidence="6" key="2">
    <citation type="submission" date="2015-12" db="EMBL/GenBank/DDBJ databases">
        <authorList>
            <person name="Shamseldin A."/>
            <person name="Moawad H."/>
            <person name="Abd El-Rahim W.M."/>
            <person name="Sadowsky M.J."/>
        </authorList>
    </citation>
    <scope>NUCLEOTIDE SEQUENCE</scope>
</reference>
<feature type="chain" id="PRO_5006847794" evidence="4">
    <location>
        <begin position="27"/>
        <end position="407"/>
    </location>
</feature>
<name>A0A0U4CKC3_MELSA</name>
<dbReference type="PANTHER" id="PTHR10426:SF88">
    <property type="entry name" value="ADIPOCYTE PLASMA MEMBRANE-ASSOCIATED PROTEIN HEMOMUCIN-RELATED"/>
    <property type="match status" value="1"/>
</dbReference>
<dbReference type="EMBL" id="KU218700">
    <property type="protein sequence ID" value="ALX00080.1"/>
    <property type="molecule type" value="mRNA"/>
</dbReference>
<dbReference type="InterPro" id="IPR011042">
    <property type="entry name" value="6-blade_b-propeller_TolB-like"/>
</dbReference>
<sequence>MSDRSGVLPAVLLCCWLLLLPGESLGLGKLPKAYRPRPHLPLEGGLSRNARLCGASRLLDGLVSGPESLAERHGLLYTGLNGGHVVRIDPRSAQVTSVAKFGASCEGPWDEEVCGRPAGVKFASDGALIVADMYYGLFRVDVDTGQTQQLVSVNQTIAGRRPGLPNGVETAPDGTIYWSDSSTTSNFRNSIVEFLDDASGRVLRLDPLTGTNTVLADELRFPNGLLLTPDQRYLYIAETGRNRILRYHLSDGSVSVLVEGLPGAPDGLRPGPGGAGILAALISTDTPQRATLPELLAPVPKARAALLLLLRTNRALLATANNALPLQATRRITHVLGHTETVFRETMARSMVVWLDDEGGILTSMQCPAGTTRYISEAIAVGNNIYLASPFNNYIGRLPTESLLSQL</sequence>
<evidence type="ECO:0000256" key="2">
    <source>
        <dbReference type="ARBA" id="ARBA00022553"/>
    </source>
</evidence>
<evidence type="ECO:0000256" key="1">
    <source>
        <dbReference type="ARBA" id="ARBA00009191"/>
    </source>
</evidence>
<organism evidence="6">
    <name type="scientific">Melanoplus sanguinipes</name>
    <name type="common">Migratory grasshopper</name>
    <dbReference type="NCBI Taxonomy" id="65742"/>
    <lineage>
        <taxon>Eukaryota</taxon>
        <taxon>Metazoa</taxon>
        <taxon>Ecdysozoa</taxon>
        <taxon>Arthropoda</taxon>
        <taxon>Hexapoda</taxon>
        <taxon>Insecta</taxon>
        <taxon>Pterygota</taxon>
        <taxon>Neoptera</taxon>
        <taxon>Polyneoptera</taxon>
        <taxon>Orthoptera</taxon>
        <taxon>Caelifera</taxon>
        <taxon>Acrididea</taxon>
        <taxon>Acridomorpha</taxon>
        <taxon>Acridoidea</taxon>
        <taxon>Acrididae</taxon>
        <taxon>Melanoplinae</taxon>
        <taxon>Melanoplini</taxon>
        <taxon>Melanoplus</taxon>
    </lineage>
</organism>
<keyword evidence="4" id="KW-0732">Signal</keyword>
<accession>A0A0U4CKC3</accession>
<dbReference type="Pfam" id="PF03088">
    <property type="entry name" value="Str_synth"/>
    <property type="match status" value="1"/>
</dbReference>
<feature type="domain" description="Strictosidine synthase conserved region" evidence="5">
    <location>
        <begin position="167"/>
        <end position="250"/>
    </location>
</feature>
<dbReference type="GO" id="GO:0016787">
    <property type="term" value="F:hydrolase activity"/>
    <property type="evidence" value="ECO:0007669"/>
    <property type="project" value="TreeGrafter"/>
</dbReference>
<dbReference type="InterPro" id="IPR018119">
    <property type="entry name" value="Strictosidine_synth_cons-reg"/>
</dbReference>
<dbReference type="Pfam" id="PF20067">
    <property type="entry name" value="SSL_N"/>
    <property type="match status" value="1"/>
</dbReference>
<dbReference type="PANTHER" id="PTHR10426">
    <property type="entry name" value="STRICTOSIDINE SYNTHASE-RELATED"/>
    <property type="match status" value="1"/>
</dbReference>
<feature type="signal peptide" evidence="4">
    <location>
        <begin position="1"/>
        <end position="26"/>
    </location>
</feature>
<evidence type="ECO:0000256" key="3">
    <source>
        <dbReference type="ARBA" id="ARBA00023180"/>
    </source>
</evidence>
<keyword evidence="2" id="KW-0597">Phosphoprotein</keyword>
<reference evidence="6" key="1">
    <citation type="journal article" date="2015" name="BMC Genomics">
        <title>Combining RNA-seq and proteomic profiling to identify seminal fluid proteins in the migratory grasshopper Melanoplus sanguinipes (F).</title>
        <authorList>
            <person name="Bonilla M.L."/>
            <person name="Todd C."/>
            <person name="Erlandson M."/>
            <person name="Andres J."/>
        </authorList>
    </citation>
    <scope>NUCLEOTIDE SEQUENCE</scope>
</reference>
<protein>
    <submittedName>
        <fullName evidence="6">Hemomucin</fullName>
    </submittedName>
</protein>
<dbReference type="GO" id="GO:0012505">
    <property type="term" value="C:endomembrane system"/>
    <property type="evidence" value="ECO:0007669"/>
    <property type="project" value="TreeGrafter"/>
</dbReference>
<evidence type="ECO:0000259" key="5">
    <source>
        <dbReference type="Pfam" id="PF03088"/>
    </source>
</evidence>
<dbReference type="Gene3D" id="2.120.10.30">
    <property type="entry name" value="TolB, C-terminal domain"/>
    <property type="match status" value="1"/>
</dbReference>
<evidence type="ECO:0000313" key="6">
    <source>
        <dbReference type="EMBL" id="ALX00080.1"/>
    </source>
</evidence>
<comment type="similarity">
    <text evidence="1">Belongs to the strictosidine synthase family.</text>
</comment>
<dbReference type="SUPFAM" id="SSF63829">
    <property type="entry name" value="Calcium-dependent phosphotriesterase"/>
    <property type="match status" value="1"/>
</dbReference>
<keyword evidence="3" id="KW-0325">Glycoprotein</keyword>